<dbReference type="SUPFAM" id="SSF57850">
    <property type="entry name" value="RING/U-box"/>
    <property type="match status" value="1"/>
</dbReference>
<dbReference type="Pfam" id="PF13639">
    <property type="entry name" value="zf-RING_2"/>
    <property type="match status" value="1"/>
</dbReference>
<organism evidence="5 6">
    <name type="scientific">Trapa natans</name>
    <name type="common">Water chestnut</name>
    <dbReference type="NCBI Taxonomy" id="22666"/>
    <lineage>
        <taxon>Eukaryota</taxon>
        <taxon>Viridiplantae</taxon>
        <taxon>Streptophyta</taxon>
        <taxon>Embryophyta</taxon>
        <taxon>Tracheophyta</taxon>
        <taxon>Spermatophyta</taxon>
        <taxon>Magnoliopsida</taxon>
        <taxon>eudicotyledons</taxon>
        <taxon>Gunneridae</taxon>
        <taxon>Pentapetalae</taxon>
        <taxon>rosids</taxon>
        <taxon>malvids</taxon>
        <taxon>Myrtales</taxon>
        <taxon>Lythraceae</taxon>
        <taxon>Trapa</taxon>
    </lineage>
</organism>
<dbReference type="PROSITE" id="PS50089">
    <property type="entry name" value="ZF_RING_2"/>
    <property type="match status" value="1"/>
</dbReference>
<keyword evidence="6" id="KW-1185">Reference proteome</keyword>
<dbReference type="SMART" id="SM00184">
    <property type="entry name" value="RING"/>
    <property type="match status" value="1"/>
</dbReference>
<dbReference type="GO" id="GO:0008270">
    <property type="term" value="F:zinc ion binding"/>
    <property type="evidence" value="ECO:0007669"/>
    <property type="project" value="UniProtKB-KW"/>
</dbReference>
<evidence type="ECO:0000313" key="5">
    <source>
        <dbReference type="EMBL" id="KAK4798091.1"/>
    </source>
</evidence>
<dbReference type="GO" id="GO:0016567">
    <property type="term" value="P:protein ubiquitination"/>
    <property type="evidence" value="ECO:0007669"/>
    <property type="project" value="TreeGrafter"/>
</dbReference>
<dbReference type="EMBL" id="JAXQNO010000005">
    <property type="protein sequence ID" value="KAK4798091.1"/>
    <property type="molecule type" value="Genomic_DNA"/>
</dbReference>
<gene>
    <name evidence="5" type="ORF">SAY86_030417</name>
</gene>
<keyword evidence="3" id="KW-1133">Transmembrane helix</keyword>
<evidence type="ECO:0000313" key="6">
    <source>
        <dbReference type="Proteomes" id="UP001346149"/>
    </source>
</evidence>
<keyword evidence="1" id="KW-0479">Metal-binding</keyword>
<evidence type="ECO:0000259" key="4">
    <source>
        <dbReference type="PROSITE" id="PS50089"/>
    </source>
</evidence>
<sequence>MEYAPVPAGLLIPTPLLPPFPPSSDGVDLSPLEFVLGLIAVITIPVLIYVIIFSVKCPSSYYRRGRRSFSEGPGHASPDDLASAAASAAAAAEVKLRKEAEGECPVCLSGFRAGEEIKQLSACNHYFHAPCIDPWLSSHASCPVCRAPIAVKRPPASRAAPAGRDSDHLQGMPDASSLV</sequence>
<dbReference type="PANTHER" id="PTHR45676:SF88">
    <property type="entry name" value="RING-H2 FINGER PROTEIN ATL33"/>
    <property type="match status" value="1"/>
</dbReference>
<keyword evidence="1" id="KW-0863">Zinc-finger</keyword>
<dbReference type="InterPro" id="IPR013083">
    <property type="entry name" value="Znf_RING/FYVE/PHD"/>
</dbReference>
<comment type="caution">
    <text evidence="5">The sequence shown here is derived from an EMBL/GenBank/DDBJ whole genome shotgun (WGS) entry which is preliminary data.</text>
</comment>
<dbReference type="AlphaFoldDB" id="A0AAN7RH45"/>
<reference evidence="5 6" key="1">
    <citation type="journal article" date="2023" name="Hortic Res">
        <title>Pangenome of water caltrop reveals structural variations and asymmetric subgenome divergence after allopolyploidization.</title>
        <authorList>
            <person name="Zhang X."/>
            <person name="Chen Y."/>
            <person name="Wang L."/>
            <person name="Yuan Y."/>
            <person name="Fang M."/>
            <person name="Shi L."/>
            <person name="Lu R."/>
            <person name="Comes H.P."/>
            <person name="Ma Y."/>
            <person name="Chen Y."/>
            <person name="Huang G."/>
            <person name="Zhou Y."/>
            <person name="Zheng Z."/>
            <person name="Qiu Y."/>
        </authorList>
    </citation>
    <scope>NUCLEOTIDE SEQUENCE [LARGE SCALE GENOMIC DNA]</scope>
    <source>
        <strain evidence="5">F231</strain>
    </source>
</reference>
<feature type="domain" description="RING-type" evidence="4">
    <location>
        <begin position="104"/>
        <end position="146"/>
    </location>
</feature>
<dbReference type="Proteomes" id="UP001346149">
    <property type="component" value="Unassembled WGS sequence"/>
</dbReference>
<name>A0AAN7RH45_TRANT</name>
<keyword evidence="1" id="KW-0862">Zinc</keyword>
<evidence type="ECO:0000256" key="1">
    <source>
        <dbReference type="PROSITE-ProRule" id="PRU00175"/>
    </source>
</evidence>
<keyword evidence="3" id="KW-0812">Transmembrane</keyword>
<keyword evidence="3" id="KW-0472">Membrane</keyword>
<dbReference type="CDD" id="cd16454">
    <property type="entry name" value="RING-H2_PA-TM-RING"/>
    <property type="match status" value="1"/>
</dbReference>
<accession>A0AAN7RH45</accession>
<dbReference type="Gene3D" id="3.30.40.10">
    <property type="entry name" value="Zinc/RING finger domain, C3HC4 (zinc finger)"/>
    <property type="match status" value="1"/>
</dbReference>
<evidence type="ECO:0000256" key="2">
    <source>
        <dbReference type="SAM" id="MobiDB-lite"/>
    </source>
</evidence>
<dbReference type="InterPro" id="IPR001841">
    <property type="entry name" value="Znf_RING"/>
</dbReference>
<proteinExistence type="predicted"/>
<evidence type="ECO:0000256" key="3">
    <source>
        <dbReference type="SAM" id="Phobius"/>
    </source>
</evidence>
<protein>
    <recommendedName>
        <fullName evidence="4">RING-type domain-containing protein</fullName>
    </recommendedName>
</protein>
<feature type="transmembrane region" description="Helical" evidence="3">
    <location>
        <begin position="34"/>
        <end position="55"/>
    </location>
</feature>
<dbReference type="PANTHER" id="PTHR45676">
    <property type="entry name" value="RING-H2 FINGER PROTEIN ATL51-RELATED"/>
    <property type="match status" value="1"/>
</dbReference>
<feature type="region of interest" description="Disordered" evidence="2">
    <location>
        <begin position="156"/>
        <end position="179"/>
    </location>
</feature>